<dbReference type="InterPro" id="IPR005162">
    <property type="entry name" value="Retrotrans_gag_dom"/>
</dbReference>
<feature type="domain" description="Retrotransposon gag" evidence="2">
    <location>
        <begin position="207"/>
        <end position="300"/>
    </location>
</feature>
<sequence length="311" mass="34423">MRPPLLVKLGVRARATTLRPPRTPGPPPPHSSLHRAPVALDLVAVPPSTAEIPLGATSSPRQHHHRPPPVHRVARLVHATSAVEIYLRVSAALRGTSCAPRRGSGEPKLTGARARREEDEGDPASELPAQEQPLIEEPDDQEQEPPQQEENPALSASSRRLTLAKKGLRPPVFTTCPEPLAADDWPRTIESKFTLLPGITEQEKARFAAQLLQGPAAAWYAMFRNMQQGHVITYGELSAAFRAHYISASLMERKQHEVSRTQGNRTVMQYVQTFIHLSQYAPGDVADEPSRAARLLQGFDPTIQTHLRRRY</sequence>
<feature type="region of interest" description="Disordered" evidence="1">
    <location>
        <begin position="50"/>
        <end position="69"/>
    </location>
</feature>
<evidence type="ECO:0000256" key="1">
    <source>
        <dbReference type="SAM" id="MobiDB-lite"/>
    </source>
</evidence>
<evidence type="ECO:0000313" key="3">
    <source>
        <dbReference type="EMBL" id="WVZ63376.1"/>
    </source>
</evidence>
<name>A0AAQ3SZ51_PASNO</name>
<evidence type="ECO:0000313" key="4">
    <source>
        <dbReference type="Proteomes" id="UP001341281"/>
    </source>
</evidence>
<protein>
    <recommendedName>
        <fullName evidence="2">Retrotransposon gag domain-containing protein</fullName>
    </recommendedName>
</protein>
<keyword evidence="4" id="KW-1185">Reference proteome</keyword>
<gene>
    <name evidence="3" type="ORF">U9M48_013013</name>
</gene>
<dbReference type="AlphaFoldDB" id="A0AAQ3SZ51"/>
<proteinExistence type="predicted"/>
<feature type="compositionally biased region" description="Acidic residues" evidence="1">
    <location>
        <begin position="134"/>
        <end position="143"/>
    </location>
</feature>
<dbReference type="Pfam" id="PF03732">
    <property type="entry name" value="Retrotrans_gag"/>
    <property type="match status" value="1"/>
</dbReference>
<dbReference type="EMBL" id="CP144747">
    <property type="protein sequence ID" value="WVZ63376.1"/>
    <property type="molecule type" value="Genomic_DNA"/>
</dbReference>
<accession>A0AAQ3SZ51</accession>
<organism evidence="3 4">
    <name type="scientific">Paspalum notatum var. saurae</name>
    <dbReference type="NCBI Taxonomy" id="547442"/>
    <lineage>
        <taxon>Eukaryota</taxon>
        <taxon>Viridiplantae</taxon>
        <taxon>Streptophyta</taxon>
        <taxon>Embryophyta</taxon>
        <taxon>Tracheophyta</taxon>
        <taxon>Spermatophyta</taxon>
        <taxon>Magnoliopsida</taxon>
        <taxon>Liliopsida</taxon>
        <taxon>Poales</taxon>
        <taxon>Poaceae</taxon>
        <taxon>PACMAD clade</taxon>
        <taxon>Panicoideae</taxon>
        <taxon>Andropogonodae</taxon>
        <taxon>Paspaleae</taxon>
        <taxon>Paspalinae</taxon>
        <taxon>Paspalum</taxon>
    </lineage>
</organism>
<feature type="region of interest" description="Disordered" evidence="1">
    <location>
        <begin position="97"/>
        <end position="157"/>
    </location>
</feature>
<reference evidence="3 4" key="1">
    <citation type="submission" date="2024-02" db="EMBL/GenBank/DDBJ databases">
        <title>High-quality chromosome-scale genome assembly of Pensacola bahiagrass (Paspalum notatum Flugge var. saurae).</title>
        <authorList>
            <person name="Vega J.M."/>
            <person name="Podio M."/>
            <person name="Orjuela J."/>
            <person name="Siena L.A."/>
            <person name="Pessino S.C."/>
            <person name="Combes M.C."/>
            <person name="Mariac C."/>
            <person name="Albertini E."/>
            <person name="Pupilli F."/>
            <person name="Ortiz J.P.A."/>
            <person name="Leblanc O."/>
        </authorList>
    </citation>
    <scope>NUCLEOTIDE SEQUENCE [LARGE SCALE GENOMIC DNA]</scope>
    <source>
        <strain evidence="3">R1</strain>
        <tissue evidence="3">Leaf</tissue>
    </source>
</reference>
<dbReference type="Proteomes" id="UP001341281">
    <property type="component" value="Chromosome 03"/>
</dbReference>
<evidence type="ECO:0000259" key="2">
    <source>
        <dbReference type="Pfam" id="PF03732"/>
    </source>
</evidence>